<dbReference type="Pfam" id="PF04383">
    <property type="entry name" value="KilA-N"/>
    <property type="match status" value="1"/>
</dbReference>
<organism evidence="7 8">
    <name type="scientific">Maudiozyma saulgeensis</name>
    <dbReference type="NCBI Taxonomy" id="1789683"/>
    <lineage>
        <taxon>Eukaryota</taxon>
        <taxon>Fungi</taxon>
        <taxon>Dikarya</taxon>
        <taxon>Ascomycota</taxon>
        <taxon>Saccharomycotina</taxon>
        <taxon>Saccharomycetes</taxon>
        <taxon>Saccharomycetales</taxon>
        <taxon>Saccharomycetaceae</taxon>
        <taxon>Maudiozyma</taxon>
    </lineage>
</organism>
<dbReference type="InterPro" id="IPR036887">
    <property type="entry name" value="HTH_APSES_sf"/>
</dbReference>
<feature type="domain" description="HTH APSES-type" evidence="6">
    <location>
        <begin position="41"/>
        <end position="151"/>
    </location>
</feature>
<evidence type="ECO:0000313" key="7">
    <source>
        <dbReference type="EMBL" id="SMN18241.1"/>
    </source>
</evidence>
<protein>
    <submittedName>
        <fullName evidence="7">Similar to Saccharomyces cerevisiae YER111C SWI4 DNA binding component of the SBF complex (Swi4p-Swi6p)</fullName>
    </submittedName>
</protein>
<dbReference type="PANTHER" id="PTHR43828:SF7">
    <property type="entry name" value="REGULATORY PROTEIN SWI4"/>
    <property type="match status" value="1"/>
</dbReference>
<dbReference type="SMART" id="SM00248">
    <property type="entry name" value="ANK"/>
    <property type="match status" value="2"/>
</dbReference>
<keyword evidence="4" id="KW-0175">Coiled coil</keyword>
<dbReference type="OrthoDB" id="6718656at2759"/>
<keyword evidence="8" id="KW-1185">Reference proteome</keyword>
<keyword evidence="2 3" id="KW-0040">ANK repeat</keyword>
<proteinExistence type="predicted"/>
<keyword evidence="1" id="KW-0677">Repeat</keyword>
<dbReference type="PROSITE" id="PS50297">
    <property type="entry name" value="ANK_REP_REGION"/>
    <property type="match status" value="1"/>
</dbReference>
<dbReference type="EMBL" id="FXLY01000002">
    <property type="protein sequence ID" value="SMN18241.1"/>
    <property type="molecule type" value="Genomic_DNA"/>
</dbReference>
<accession>A0A1X7QY16</accession>
<evidence type="ECO:0000256" key="3">
    <source>
        <dbReference type="PROSITE-ProRule" id="PRU00023"/>
    </source>
</evidence>
<evidence type="ECO:0000256" key="4">
    <source>
        <dbReference type="SAM" id="Coils"/>
    </source>
</evidence>
<dbReference type="Proteomes" id="UP000196158">
    <property type="component" value="Unassembled WGS sequence"/>
</dbReference>
<feature type="region of interest" description="Disordered" evidence="5">
    <location>
        <begin position="144"/>
        <end position="203"/>
    </location>
</feature>
<dbReference type="PANTHER" id="PTHR43828">
    <property type="entry name" value="ASPARAGINASE"/>
    <property type="match status" value="1"/>
</dbReference>
<feature type="region of interest" description="Disordered" evidence="5">
    <location>
        <begin position="393"/>
        <end position="421"/>
    </location>
</feature>
<dbReference type="PROSITE" id="PS51299">
    <property type="entry name" value="HTH_APSES"/>
    <property type="match status" value="1"/>
</dbReference>
<dbReference type="InterPro" id="IPR003163">
    <property type="entry name" value="Tscrpt_reg_HTH_APSES-type"/>
</dbReference>
<dbReference type="InterPro" id="IPR036770">
    <property type="entry name" value="Ankyrin_rpt-contain_sf"/>
</dbReference>
<dbReference type="SUPFAM" id="SSF48403">
    <property type="entry name" value="Ankyrin repeat"/>
    <property type="match status" value="1"/>
</dbReference>
<dbReference type="GO" id="GO:0003677">
    <property type="term" value="F:DNA binding"/>
    <property type="evidence" value="ECO:0007669"/>
    <property type="project" value="InterPro"/>
</dbReference>
<evidence type="ECO:0000313" key="8">
    <source>
        <dbReference type="Proteomes" id="UP000196158"/>
    </source>
</evidence>
<feature type="region of interest" description="Disordered" evidence="5">
    <location>
        <begin position="646"/>
        <end position="666"/>
    </location>
</feature>
<dbReference type="InterPro" id="IPR051642">
    <property type="entry name" value="SWI6-like"/>
</dbReference>
<dbReference type="Pfam" id="PF00023">
    <property type="entry name" value="Ank"/>
    <property type="match status" value="1"/>
</dbReference>
<dbReference type="GO" id="GO:0033309">
    <property type="term" value="C:SBF transcription complex"/>
    <property type="evidence" value="ECO:0007669"/>
    <property type="project" value="TreeGrafter"/>
</dbReference>
<evidence type="ECO:0000256" key="2">
    <source>
        <dbReference type="ARBA" id="ARBA00023043"/>
    </source>
</evidence>
<gene>
    <name evidence="7" type="ORF">KASA_0Q06886G</name>
</gene>
<dbReference type="Gene3D" id="1.25.40.20">
    <property type="entry name" value="Ankyrin repeat-containing domain"/>
    <property type="match status" value="1"/>
</dbReference>
<dbReference type="GO" id="GO:0001228">
    <property type="term" value="F:DNA-binding transcription activator activity, RNA polymerase II-specific"/>
    <property type="evidence" value="ECO:0007669"/>
    <property type="project" value="UniProtKB-ARBA"/>
</dbReference>
<dbReference type="GO" id="GO:0030907">
    <property type="term" value="C:MBF transcription complex"/>
    <property type="evidence" value="ECO:0007669"/>
    <property type="project" value="TreeGrafter"/>
</dbReference>
<dbReference type="AlphaFoldDB" id="A0A1X7QY16"/>
<feature type="repeat" description="ANK" evidence="3">
    <location>
        <begin position="473"/>
        <end position="505"/>
    </location>
</feature>
<name>A0A1X7QY16_9SACH</name>
<feature type="repeat" description="ANK" evidence="3">
    <location>
        <begin position="594"/>
        <end position="626"/>
    </location>
</feature>
<dbReference type="SMART" id="SM01252">
    <property type="entry name" value="KilA-N"/>
    <property type="match status" value="1"/>
</dbReference>
<feature type="compositionally biased region" description="Basic residues" evidence="5">
    <location>
        <begin position="177"/>
        <end position="194"/>
    </location>
</feature>
<dbReference type="SUPFAM" id="SSF54616">
    <property type="entry name" value="DNA-binding domain of Mlu1-box binding protein MBP1"/>
    <property type="match status" value="1"/>
</dbReference>
<evidence type="ECO:0000256" key="5">
    <source>
        <dbReference type="SAM" id="MobiDB-lite"/>
    </source>
</evidence>
<evidence type="ECO:0000259" key="6">
    <source>
        <dbReference type="PROSITE" id="PS51299"/>
    </source>
</evidence>
<dbReference type="STRING" id="1789683.A0A1X7QY16"/>
<feature type="coiled-coil region" evidence="4">
    <location>
        <begin position="844"/>
        <end position="878"/>
    </location>
</feature>
<dbReference type="InterPro" id="IPR002110">
    <property type="entry name" value="Ankyrin_rpt"/>
</dbReference>
<evidence type="ECO:0000256" key="1">
    <source>
        <dbReference type="ARBA" id="ARBA00022737"/>
    </source>
</evidence>
<dbReference type="Gene3D" id="3.10.260.10">
    <property type="entry name" value="Transcription regulator HTH, APSES-type DNA-binding domain"/>
    <property type="match status" value="1"/>
</dbReference>
<sequence length="1012" mass="113302">MVERVDADNKSNHQLMAKPQFVNQSITPNIEEHQDKDAPIIEIATYSDTDVFECYVRGFEVNIVMRRTRDDWVNITQIFKVAKFSKAQRTKVLEKESLTMPHEKIQGGYGRFQGTWAPLQSAILLAEKYNITDPVVTQILMFHFDPNNPPRRRSRNSVLRRSSPGVKITSPSSYNKTPKKRGTGSTSKSKKNKQSLHNPSPLQNVAFQTPQQHFMNSIDYSTNANKNINLSMQNGIGNIPTITGPYSATQKPLQFYPIPTNTINTIIPNMRQDANQSFNHNATNQSHAIIQAREHMAIQGNFHNINGDTSVLNNGMDIDGNNSLQMVNETIDSIRPVAMASKKKSQSKTQRSRHKIDSYKDNNVIGAFGNSNRHINNSTNNNYSTGSNMDMFSSNENGTPLSSRSNSSQYIENDDGFNSNDDNTIETLNATDYKEALLQVLATENTDKQTEKLISKLYYPPSDFDINFIIDDQGHTALHWATALANVPLVKLLTETNANLTIYNKLGINCVTKAVFYNNCYKKQVFLEVIKLLKECLITPDANRRLPIHYLVELSVNPTKDQKIISSYIDTILTSLGQENPELLKSCLDFQDNMGNTALHLAALNLNVTLWNRLSSLGASMDIVNGDNETPVSILNKFNFVPPSNSRSLHDIDKQSDVDTSKNTSKKSIKETYMDVGQVTMSETSESSDTLNTKVRSVKKNRINDSSAQKIKKNKLSKTPGLDKSPANINHILDDIASLDSLVTSSVLKKPNAHASTTLQQSPVIYRKRMTDLQNSIIVKSPGSKLIHSPIGILQDMDLFEKVIDIPRLPPNSKISGLLAKLKNSSKEFSSSLTNTIDDLTCSIRDTELGIKETIERIQLLENQKEEVLDTLVDIEMHPLDLKTVDEVKEKVDDLNKQIDVGKVTCVQYTEKSQALKLATLVQDEEASLAPMTNNSPVESSSEVGISQSCKLLVELTLLQLKRRSCIDKITEIKVELNSTEKLNKYRYLIGMTIDDIETKLEAIENDLQANP</sequence>
<feature type="compositionally biased region" description="Basic and acidic residues" evidence="5">
    <location>
        <begin position="648"/>
        <end position="660"/>
    </location>
</feature>
<dbReference type="PROSITE" id="PS50088">
    <property type="entry name" value="ANK_REPEAT"/>
    <property type="match status" value="2"/>
</dbReference>
<dbReference type="InterPro" id="IPR018004">
    <property type="entry name" value="KilA/APSES_HTH"/>
</dbReference>
<dbReference type="FunFam" id="3.10.260.10:FF:000006">
    <property type="entry name" value="Swi4p"/>
    <property type="match status" value="1"/>
</dbReference>
<reference evidence="7 8" key="1">
    <citation type="submission" date="2017-04" db="EMBL/GenBank/DDBJ databases">
        <authorList>
            <person name="Afonso C.L."/>
            <person name="Miller P.J."/>
            <person name="Scott M.A."/>
            <person name="Spackman E."/>
            <person name="Goraichik I."/>
            <person name="Dimitrov K.M."/>
            <person name="Suarez D.L."/>
            <person name="Swayne D.E."/>
        </authorList>
    </citation>
    <scope>NUCLEOTIDE SEQUENCE [LARGE SCALE GENOMIC DNA]</scope>
</reference>
<dbReference type="FunFam" id="1.25.40.20:FF:000361">
    <property type="entry name" value="Swi4p"/>
    <property type="match status" value="1"/>
</dbReference>